<dbReference type="RefSeq" id="XP_010490334.1">
    <property type="nucleotide sequence ID" value="XM_010492032.1"/>
</dbReference>
<proteinExistence type="predicted"/>
<protein>
    <submittedName>
        <fullName evidence="2">Phospholipase D C-like</fullName>
    </submittedName>
</protein>
<dbReference type="PANTHER" id="PTHR48213:SF1">
    <property type="entry name" value="PROSTATIC SPERMINE-BINDING-LIKE PROTEIN"/>
    <property type="match status" value="1"/>
</dbReference>
<dbReference type="PANTHER" id="PTHR48213">
    <property type="entry name" value="VID27-LIKE PROTEIN"/>
    <property type="match status" value="1"/>
</dbReference>
<name>A0ABM0XSF1_CAMSA</name>
<reference evidence="2" key="2">
    <citation type="submission" date="2025-08" db="UniProtKB">
        <authorList>
            <consortium name="RefSeq"/>
        </authorList>
    </citation>
    <scope>IDENTIFICATION</scope>
    <source>
        <tissue evidence="2">Leaf</tissue>
    </source>
</reference>
<evidence type="ECO:0000313" key="2">
    <source>
        <dbReference type="RefSeq" id="XP_010490334.1"/>
    </source>
</evidence>
<evidence type="ECO:0000313" key="1">
    <source>
        <dbReference type="Proteomes" id="UP000694864"/>
    </source>
</evidence>
<dbReference type="GeneID" id="104768101"/>
<gene>
    <name evidence="2" type="primary">LOC104768101</name>
</gene>
<keyword evidence="1" id="KW-1185">Reference proteome</keyword>
<accession>A0ABM0XSF1</accession>
<dbReference type="Proteomes" id="UP000694864">
    <property type="component" value="Chromosome 19"/>
</dbReference>
<reference evidence="1" key="1">
    <citation type="journal article" date="2014" name="Nat. Commun.">
        <title>The emerging biofuel crop Camelina sativa retains a highly undifferentiated hexaploid genome structure.</title>
        <authorList>
            <person name="Kagale S."/>
            <person name="Koh C."/>
            <person name="Nixon J."/>
            <person name="Bollina V."/>
            <person name="Clarke W.E."/>
            <person name="Tuteja R."/>
            <person name="Spillane C."/>
            <person name="Robinson S.J."/>
            <person name="Links M.G."/>
            <person name="Clarke C."/>
            <person name="Higgins E.E."/>
            <person name="Huebert T."/>
            <person name="Sharpe A.G."/>
            <person name="Parkin I.A."/>
        </authorList>
    </citation>
    <scope>NUCLEOTIDE SEQUENCE [LARGE SCALE GENOMIC DNA]</scope>
    <source>
        <strain evidence="1">cv. DH55</strain>
    </source>
</reference>
<sequence>MANQEKDDLVLDLPKFLNSSAVESLSDDIISSDVSRSLIPPPRTLTLETDSDDLVADGLVLVDGNVLSPADGSLGEGSRYCIGDCINQDDYYNDLDDDEDDYYNDLDDGDTDDEDDYYNDLDDELVPRIVSNKLKRQRIQKLGKRCSSYSQLKPGCVHGKHGFGINFR</sequence>
<organism evidence="1 2">
    <name type="scientific">Camelina sativa</name>
    <name type="common">False flax</name>
    <name type="synonym">Myagrum sativum</name>
    <dbReference type="NCBI Taxonomy" id="90675"/>
    <lineage>
        <taxon>Eukaryota</taxon>
        <taxon>Viridiplantae</taxon>
        <taxon>Streptophyta</taxon>
        <taxon>Embryophyta</taxon>
        <taxon>Tracheophyta</taxon>
        <taxon>Spermatophyta</taxon>
        <taxon>Magnoliopsida</taxon>
        <taxon>eudicotyledons</taxon>
        <taxon>Gunneridae</taxon>
        <taxon>Pentapetalae</taxon>
        <taxon>rosids</taxon>
        <taxon>malvids</taxon>
        <taxon>Brassicales</taxon>
        <taxon>Brassicaceae</taxon>
        <taxon>Camelineae</taxon>
        <taxon>Camelina</taxon>
    </lineage>
</organism>